<gene>
    <name evidence="1" type="ORF">SAMN04488121_102437</name>
</gene>
<dbReference type="Proteomes" id="UP000199045">
    <property type="component" value="Unassembled WGS sequence"/>
</dbReference>
<sequence>MHNDGDWNVNIEQTQSFFIVLAPPNTRVVVKL</sequence>
<proteinExistence type="predicted"/>
<accession>A0A1G7MJJ0</accession>
<organism evidence="1 2">
    <name type="scientific">Chitinophaga filiformis</name>
    <name type="common">Myxococcus filiformis</name>
    <name type="synonym">Flexibacter filiformis</name>
    <dbReference type="NCBI Taxonomy" id="104663"/>
    <lineage>
        <taxon>Bacteria</taxon>
        <taxon>Pseudomonadati</taxon>
        <taxon>Bacteroidota</taxon>
        <taxon>Chitinophagia</taxon>
        <taxon>Chitinophagales</taxon>
        <taxon>Chitinophagaceae</taxon>
        <taxon>Chitinophaga</taxon>
    </lineage>
</organism>
<dbReference type="AlphaFoldDB" id="A0A1G7MJJ0"/>
<evidence type="ECO:0000313" key="1">
    <source>
        <dbReference type="EMBL" id="SDF61290.1"/>
    </source>
</evidence>
<reference evidence="1 2" key="1">
    <citation type="submission" date="2016-10" db="EMBL/GenBank/DDBJ databases">
        <authorList>
            <person name="de Groot N.N."/>
        </authorList>
    </citation>
    <scope>NUCLEOTIDE SEQUENCE [LARGE SCALE GENOMIC DNA]</scope>
    <source>
        <strain evidence="1 2">DSM 527</strain>
    </source>
</reference>
<name>A0A1G7MJJ0_CHIFI</name>
<evidence type="ECO:0000313" key="2">
    <source>
        <dbReference type="Proteomes" id="UP000199045"/>
    </source>
</evidence>
<dbReference type="EMBL" id="FNBN01000002">
    <property type="protein sequence ID" value="SDF61290.1"/>
    <property type="molecule type" value="Genomic_DNA"/>
</dbReference>
<protein>
    <submittedName>
        <fullName evidence="1">Uncharacterized protein</fullName>
    </submittedName>
</protein>